<dbReference type="GO" id="GO:0008124">
    <property type="term" value="F:4-alpha-hydroxytetrahydrobiopterin dehydratase activity"/>
    <property type="evidence" value="ECO:0007669"/>
    <property type="project" value="UniProtKB-EC"/>
</dbReference>
<dbReference type="EMBL" id="LFBV01000002">
    <property type="protein sequence ID" value="OKH95108.1"/>
    <property type="molecule type" value="Genomic_DNA"/>
</dbReference>
<accession>A0A1Q4VB77</accession>
<dbReference type="AlphaFoldDB" id="A0A1Q4VB77"/>
<dbReference type="RefSeq" id="WP_073787459.1">
    <property type="nucleotide sequence ID" value="NZ_CP108638.1"/>
</dbReference>
<evidence type="ECO:0000256" key="3">
    <source>
        <dbReference type="ARBA" id="ARBA00013252"/>
    </source>
</evidence>
<proteinExistence type="inferred from homology"/>
<name>A0A1Q4VB77_9ACTN</name>
<sequence length="104" mass="10773">MSATPLTPAELDQALGELSDWSVQEGQLYASFTLDRATLPALYAAVAAVEDQANHHASVHILYNTITFALDTHDAGGAITALDTALAARLSALAAQHGSRPSGS</sequence>
<evidence type="ECO:0000313" key="7">
    <source>
        <dbReference type="Proteomes" id="UP000186455"/>
    </source>
</evidence>
<comment type="caution">
    <text evidence="6">The sequence shown here is derived from an EMBL/GenBank/DDBJ whole genome shotgun (WGS) entry which is preliminary data.</text>
</comment>
<evidence type="ECO:0000313" key="6">
    <source>
        <dbReference type="EMBL" id="OKH95108.1"/>
    </source>
</evidence>
<dbReference type="EC" id="4.2.1.96" evidence="3"/>
<dbReference type="InterPro" id="IPR036428">
    <property type="entry name" value="PCD_sf"/>
</dbReference>
<reference evidence="6 7" key="1">
    <citation type="submission" date="2015-06" db="EMBL/GenBank/DDBJ databases">
        <title>Cloning and characterization of the uncialamcin biosynthetic gene cluster.</title>
        <authorList>
            <person name="Yan X."/>
            <person name="Huang T."/>
            <person name="Ge H."/>
            <person name="Shen B."/>
        </authorList>
    </citation>
    <scope>NUCLEOTIDE SEQUENCE [LARGE SCALE GENOMIC DNA]</scope>
    <source>
        <strain evidence="6 7">DCA2648</strain>
    </source>
</reference>
<dbReference type="GeneID" id="96793901"/>
<keyword evidence="7" id="KW-1185">Reference proteome</keyword>
<evidence type="ECO:0000256" key="2">
    <source>
        <dbReference type="ARBA" id="ARBA00006472"/>
    </source>
</evidence>
<comment type="similarity">
    <text evidence="2">Belongs to the pterin-4-alpha-carbinolamine dehydratase family.</text>
</comment>
<dbReference type="Gene3D" id="3.30.1360.20">
    <property type="entry name" value="Transcriptional coactivator/pterin dehydratase"/>
    <property type="match status" value="1"/>
</dbReference>
<gene>
    <name evidence="6" type="ORF">AB852_13490</name>
</gene>
<organism evidence="6 7">
    <name type="scientific">Streptomyces uncialis</name>
    <dbReference type="NCBI Taxonomy" id="1048205"/>
    <lineage>
        <taxon>Bacteria</taxon>
        <taxon>Bacillati</taxon>
        <taxon>Actinomycetota</taxon>
        <taxon>Actinomycetes</taxon>
        <taxon>Kitasatosporales</taxon>
        <taxon>Streptomycetaceae</taxon>
        <taxon>Streptomyces</taxon>
    </lineage>
</organism>
<dbReference type="SUPFAM" id="SSF55248">
    <property type="entry name" value="PCD-like"/>
    <property type="match status" value="1"/>
</dbReference>
<comment type="catalytic activity">
    <reaction evidence="1">
        <text>(4aS,6R)-4a-hydroxy-L-erythro-5,6,7,8-tetrahydrobiopterin = (6R)-L-erythro-6,7-dihydrobiopterin + H2O</text>
        <dbReference type="Rhea" id="RHEA:11920"/>
        <dbReference type="ChEBI" id="CHEBI:15377"/>
        <dbReference type="ChEBI" id="CHEBI:15642"/>
        <dbReference type="ChEBI" id="CHEBI:43120"/>
        <dbReference type="EC" id="4.2.1.96"/>
    </reaction>
</comment>
<dbReference type="Proteomes" id="UP000186455">
    <property type="component" value="Unassembled WGS sequence"/>
</dbReference>
<protein>
    <recommendedName>
        <fullName evidence="4">Putative pterin-4-alpha-carbinolamine dehydratase</fullName>
        <ecNumber evidence="3">4.2.1.96</ecNumber>
    </recommendedName>
</protein>
<dbReference type="Pfam" id="PF01329">
    <property type="entry name" value="Pterin_4a"/>
    <property type="match status" value="1"/>
</dbReference>
<evidence type="ECO:0000256" key="1">
    <source>
        <dbReference type="ARBA" id="ARBA00001554"/>
    </source>
</evidence>
<evidence type="ECO:0000256" key="4">
    <source>
        <dbReference type="ARBA" id="ARBA00021735"/>
    </source>
</evidence>
<dbReference type="InterPro" id="IPR001533">
    <property type="entry name" value="Pterin_deHydtase"/>
</dbReference>
<keyword evidence="5" id="KW-0456">Lyase</keyword>
<dbReference type="GO" id="GO:0006729">
    <property type="term" value="P:tetrahydrobiopterin biosynthetic process"/>
    <property type="evidence" value="ECO:0007669"/>
    <property type="project" value="InterPro"/>
</dbReference>
<evidence type="ECO:0000256" key="5">
    <source>
        <dbReference type="ARBA" id="ARBA00023239"/>
    </source>
</evidence>
<dbReference type="STRING" id="1048205.AB852_13490"/>